<dbReference type="AlphaFoldDB" id="W8BB12"/>
<protein>
    <submittedName>
        <fullName evidence="1">Uncharacterized protein</fullName>
    </submittedName>
</protein>
<reference evidence="1" key="2">
    <citation type="journal article" date="2014" name="BMC Genomics">
        <title>A genomic perspective to assessing quality of mass-reared SIT flies used in Mediterranean fruit fly (Ceratitis capitata) eradication in California.</title>
        <authorList>
            <person name="Calla B."/>
            <person name="Hall B."/>
            <person name="Hou S."/>
            <person name="Geib S.M."/>
        </authorList>
    </citation>
    <scope>NUCLEOTIDE SEQUENCE</scope>
</reference>
<accession>W8BB12</accession>
<evidence type="ECO:0000313" key="1">
    <source>
        <dbReference type="EMBL" id="JAB95882.1"/>
    </source>
</evidence>
<dbReference type="EMBL" id="GAMC01010673">
    <property type="protein sequence ID" value="JAB95882.1"/>
    <property type="molecule type" value="mRNA"/>
</dbReference>
<organism evidence="1">
    <name type="scientific">Ceratitis capitata</name>
    <name type="common">Mediterranean fruit fly</name>
    <name type="synonym">Tephritis capitata</name>
    <dbReference type="NCBI Taxonomy" id="7213"/>
    <lineage>
        <taxon>Eukaryota</taxon>
        <taxon>Metazoa</taxon>
        <taxon>Ecdysozoa</taxon>
        <taxon>Arthropoda</taxon>
        <taxon>Hexapoda</taxon>
        <taxon>Insecta</taxon>
        <taxon>Pterygota</taxon>
        <taxon>Neoptera</taxon>
        <taxon>Endopterygota</taxon>
        <taxon>Diptera</taxon>
        <taxon>Brachycera</taxon>
        <taxon>Muscomorpha</taxon>
        <taxon>Tephritoidea</taxon>
        <taxon>Tephritidae</taxon>
        <taxon>Ceratitis</taxon>
        <taxon>Ceratitis</taxon>
    </lineage>
</organism>
<name>W8BB12_CERCA</name>
<proteinExistence type="evidence at transcript level"/>
<sequence length="158" mass="18537">MLCVFNEKIKKSETLGELEFNQINYVDDDDDGMDDDEDCVDGNKQLKCYRKQNKTPYNNSYAKEQNEKIQIKMLTFQNSKISIEAKCEWKEEVEIIGEQHSAEKIELVHKAFIKERILNLIKFVANIKLNNMNNCSRIFLEWNVANMLELSRASIMAF</sequence>
<reference evidence="1" key="1">
    <citation type="submission" date="2013-07" db="EMBL/GenBank/DDBJ databases">
        <authorList>
            <person name="Geib S."/>
        </authorList>
    </citation>
    <scope>NUCLEOTIDE SEQUENCE</scope>
</reference>